<evidence type="ECO:0000259" key="1">
    <source>
        <dbReference type="Pfam" id="PF13542"/>
    </source>
</evidence>
<dbReference type="InterPro" id="IPR032877">
    <property type="entry name" value="Transposase_HTH"/>
</dbReference>
<evidence type="ECO:0000313" key="3">
    <source>
        <dbReference type="EMBL" id="NYZ68767.1"/>
    </source>
</evidence>
<accession>A0A853IH43</accession>
<reference evidence="3 4" key="1">
    <citation type="submission" date="2020-07" db="EMBL/GenBank/DDBJ databases">
        <title>Endozoicomonas sp. nov., isolated from sediment.</title>
        <authorList>
            <person name="Gu T."/>
        </authorList>
    </citation>
    <scope>NUCLEOTIDE SEQUENCE [LARGE SCALE GENOMIC DNA]</scope>
    <source>
        <strain evidence="3 4">SM1973</strain>
    </source>
</reference>
<dbReference type="PANTHER" id="PTHR33498">
    <property type="entry name" value="TRANSPOSASE FOR INSERTION SEQUENCE ELEMENT IS1557"/>
    <property type="match status" value="1"/>
</dbReference>
<proteinExistence type="predicted"/>
<protein>
    <submittedName>
        <fullName evidence="3">Transposase family protein</fullName>
    </submittedName>
</protein>
<sequence>MYDVDLFSKLLSLEHPWYIPAVHVDEQKRLIYIFIDFKDEAHFSCPICGESCSRYDKRTRKWRHLDTCDFKTYITAMVPRVNCSNHGCHSLMVDWANPRSRFTTSFEERVAEFSERYPIASLSRKFAISWTAVNNIVKRLAQQPNFG</sequence>
<gene>
    <name evidence="3" type="ORF">H0A36_22375</name>
</gene>
<evidence type="ECO:0000313" key="4">
    <source>
        <dbReference type="Proteomes" id="UP000569732"/>
    </source>
</evidence>
<dbReference type="InterPro" id="IPR047951">
    <property type="entry name" value="Transpos_ISL3"/>
</dbReference>
<dbReference type="Proteomes" id="UP000569732">
    <property type="component" value="Unassembled WGS sequence"/>
</dbReference>
<dbReference type="EMBL" id="JACCKB010000050">
    <property type="protein sequence ID" value="NYZ68767.1"/>
    <property type="molecule type" value="Genomic_DNA"/>
</dbReference>
<dbReference type="Pfam" id="PF14690">
    <property type="entry name" value="Zn_ribbon_ISL3"/>
    <property type="match status" value="1"/>
</dbReference>
<keyword evidence="4" id="KW-1185">Reference proteome</keyword>
<dbReference type="RefSeq" id="WP_180570769.1">
    <property type="nucleotide sequence ID" value="NZ_JACCKB010000050.1"/>
</dbReference>
<organism evidence="3 4">
    <name type="scientific">Spartinivicinus marinus</name>
    <dbReference type="NCBI Taxonomy" id="2994442"/>
    <lineage>
        <taxon>Bacteria</taxon>
        <taxon>Pseudomonadati</taxon>
        <taxon>Pseudomonadota</taxon>
        <taxon>Gammaproteobacteria</taxon>
        <taxon>Oceanospirillales</taxon>
        <taxon>Zooshikellaceae</taxon>
        <taxon>Spartinivicinus</taxon>
    </lineage>
</organism>
<name>A0A853IH43_9GAMM</name>
<evidence type="ECO:0000259" key="2">
    <source>
        <dbReference type="Pfam" id="PF14690"/>
    </source>
</evidence>
<dbReference type="PANTHER" id="PTHR33498:SF1">
    <property type="entry name" value="TRANSPOSASE FOR INSERTION SEQUENCE ELEMENT IS1557"/>
    <property type="match status" value="1"/>
</dbReference>
<feature type="domain" description="Transposase IS204/IS1001/IS1096/IS1165 zinc-finger" evidence="2">
    <location>
        <begin position="44"/>
        <end position="86"/>
    </location>
</feature>
<dbReference type="Pfam" id="PF13542">
    <property type="entry name" value="HTH_Tnp_ISL3"/>
    <property type="match status" value="1"/>
</dbReference>
<dbReference type="InterPro" id="IPR029261">
    <property type="entry name" value="Transposase_Znf"/>
</dbReference>
<comment type="caution">
    <text evidence="3">The sequence shown here is derived from an EMBL/GenBank/DDBJ whole genome shotgun (WGS) entry which is preliminary data.</text>
</comment>
<dbReference type="AlphaFoldDB" id="A0A853IH43"/>
<feature type="domain" description="Transposase IS204/IS1001/IS1096/IS1165 helix-turn-helix" evidence="1">
    <location>
        <begin position="93"/>
        <end position="140"/>
    </location>
</feature>